<dbReference type="SUPFAM" id="SSF64005">
    <property type="entry name" value="Undecaprenyl diphosphate synthase"/>
    <property type="match status" value="1"/>
</dbReference>
<dbReference type="PANTHER" id="PTHR10291">
    <property type="entry name" value="DEHYDRODOLICHYL DIPHOSPHATE SYNTHASE FAMILY MEMBER"/>
    <property type="match status" value="1"/>
</dbReference>
<feature type="binding site" evidence="2">
    <location>
        <position position="26"/>
    </location>
    <ligand>
        <name>substrate</name>
    </ligand>
</feature>
<comment type="function">
    <text evidence="2">Catalyzes the sequential condensation of isopentenyl diphosphate (IPP) with (2E,6E)-farnesyl diphosphate (E,E-FPP) to yield (2Z,6Z,10Z,14Z,18Z,22Z,26Z,30Z,34E,38E)-undecaprenyl diphosphate (di-trans,octa-cis-UPP). UPP is the precursor of glycosyl carrier lipid in the biosynthesis of bacterial cell wall polysaccharide components such as peptidoglycan and lipopolysaccharide.</text>
</comment>
<feature type="binding site" evidence="2">
    <location>
        <position position="72"/>
    </location>
    <ligand>
        <name>substrate</name>
    </ligand>
</feature>
<keyword evidence="2" id="KW-0479">Metal-binding</keyword>
<dbReference type="GO" id="GO:0009252">
    <property type="term" value="P:peptidoglycan biosynthetic process"/>
    <property type="evidence" value="ECO:0007669"/>
    <property type="project" value="UniProtKB-UniRule"/>
</dbReference>
<dbReference type="GO" id="GO:0016094">
    <property type="term" value="P:polyprenol biosynthetic process"/>
    <property type="evidence" value="ECO:0007669"/>
    <property type="project" value="TreeGrafter"/>
</dbReference>
<dbReference type="HAMAP" id="MF_01139">
    <property type="entry name" value="ISPT"/>
    <property type="match status" value="1"/>
</dbReference>
<keyword evidence="2" id="KW-0460">Magnesium</keyword>
<feature type="binding site" evidence="2">
    <location>
        <position position="21"/>
    </location>
    <ligand>
        <name>Mg(2+)</name>
        <dbReference type="ChEBI" id="CHEBI:18420"/>
    </ligand>
</feature>
<dbReference type="PANTHER" id="PTHR10291:SF0">
    <property type="entry name" value="DEHYDRODOLICHYL DIPHOSPHATE SYNTHASE 2"/>
    <property type="match status" value="1"/>
</dbReference>
<evidence type="ECO:0000256" key="2">
    <source>
        <dbReference type="HAMAP-Rule" id="MF_01139"/>
    </source>
</evidence>
<dbReference type="EMBL" id="DRMS01000160">
    <property type="protein sequence ID" value="HFC91965.1"/>
    <property type="molecule type" value="Genomic_DNA"/>
</dbReference>
<organism evidence="3">
    <name type="scientific">Leucothrix mucor</name>
    <dbReference type="NCBI Taxonomy" id="45248"/>
    <lineage>
        <taxon>Bacteria</taxon>
        <taxon>Pseudomonadati</taxon>
        <taxon>Pseudomonadota</taxon>
        <taxon>Gammaproteobacteria</taxon>
        <taxon>Thiotrichales</taxon>
        <taxon>Thiotrichaceae</taxon>
        <taxon>Leucothrix</taxon>
    </lineage>
</organism>
<dbReference type="GO" id="GO:0008834">
    <property type="term" value="F:ditrans,polycis-undecaprenyl-diphosphate synthase [(2E,6E)-farnesyl-diphosphate specific] activity"/>
    <property type="evidence" value="ECO:0007669"/>
    <property type="project" value="UniProtKB-UniRule"/>
</dbReference>
<feature type="binding site" evidence="2">
    <location>
        <position position="38"/>
    </location>
    <ligand>
        <name>substrate</name>
    </ligand>
</feature>
<feature type="binding site" evidence="2">
    <location>
        <begin position="22"/>
        <end position="25"/>
    </location>
    <ligand>
        <name>substrate</name>
    </ligand>
</feature>
<dbReference type="FunFam" id="3.40.1180.10:FF:000001">
    <property type="entry name" value="(2E,6E)-farnesyl-diphosphate-specific ditrans,polycis-undecaprenyl-diphosphate synthase"/>
    <property type="match status" value="1"/>
</dbReference>
<evidence type="ECO:0000313" key="3">
    <source>
        <dbReference type="EMBL" id="HFC91965.1"/>
    </source>
</evidence>
<dbReference type="EC" id="2.5.1.31" evidence="2"/>
<dbReference type="InterPro" id="IPR018520">
    <property type="entry name" value="UPP_synth-like_CS"/>
</dbReference>
<dbReference type="GO" id="GO:0071555">
    <property type="term" value="P:cell wall organization"/>
    <property type="evidence" value="ECO:0007669"/>
    <property type="project" value="UniProtKB-KW"/>
</dbReference>
<feature type="binding site" evidence="2">
    <location>
        <position position="70"/>
    </location>
    <ligand>
        <name>substrate</name>
    </ligand>
</feature>
<dbReference type="Pfam" id="PF01255">
    <property type="entry name" value="Prenyltransf"/>
    <property type="match status" value="1"/>
</dbReference>
<feature type="active site" description="Proton acceptor" evidence="2">
    <location>
        <position position="69"/>
    </location>
</feature>
<evidence type="ECO:0000256" key="1">
    <source>
        <dbReference type="ARBA" id="ARBA00022679"/>
    </source>
</evidence>
<dbReference type="Proteomes" id="UP000885750">
    <property type="component" value="Unassembled WGS sequence"/>
</dbReference>
<gene>
    <name evidence="2" type="primary">uppS</name>
    <name evidence="3" type="ORF">ENJ51_04055</name>
</gene>
<keyword evidence="1 2" id="KW-0808">Transferase</keyword>
<dbReference type="PROSITE" id="PS01066">
    <property type="entry name" value="UPP_SYNTHASE"/>
    <property type="match status" value="1"/>
</dbReference>
<feature type="binding site" evidence="2">
    <location>
        <begin position="193"/>
        <end position="195"/>
    </location>
    <ligand>
        <name>substrate</name>
    </ligand>
</feature>
<comment type="cofactor">
    <cofactor evidence="2">
        <name>Mg(2+)</name>
        <dbReference type="ChEBI" id="CHEBI:18420"/>
    </cofactor>
    <text evidence="2">Binds 2 magnesium ions per subunit.</text>
</comment>
<comment type="catalytic activity">
    <reaction evidence="2">
        <text>8 isopentenyl diphosphate + (2E,6E)-farnesyl diphosphate = di-trans,octa-cis-undecaprenyl diphosphate + 8 diphosphate</text>
        <dbReference type="Rhea" id="RHEA:27551"/>
        <dbReference type="ChEBI" id="CHEBI:33019"/>
        <dbReference type="ChEBI" id="CHEBI:58405"/>
        <dbReference type="ChEBI" id="CHEBI:128769"/>
        <dbReference type="ChEBI" id="CHEBI:175763"/>
        <dbReference type="EC" id="2.5.1.31"/>
    </reaction>
</comment>
<feature type="binding site" evidence="2">
    <location>
        <position position="206"/>
    </location>
    <ligand>
        <name>Mg(2+)</name>
        <dbReference type="ChEBI" id="CHEBI:18420"/>
    </ligand>
</feature>
<comment type="caution">
    <text evidence="3">The sequence shown here is derived from an EMBL/GenBank/DDBJ whole genome shotgun (WGS) entry which is preliminary data.</text>
</comment>
<dbReference type="AlphaFoldDB" id="A0A7V2SYS8"/>
<feature type="active site" evidence="2">
    <location>
        <position position="21"/>
    </location>
</feature>
<keyword evidence="2" id="KW-0573">Peptidoglycan synthesis</keyword>
<dbReference type="Gene3D" id="3.40.1180.10">
    <property type="entry name" value="Decaprenyl diphosphate synthase-like"/>
    <property type="match status" value="1"/>
</dbReference>
<dbReference type="NCBIfam" id="TIGR00055">
    <property type="entry name" value="uppS"/>
    <property type="match status" value="1"/>
</dbReference>
<dbReference type="CDD" id="cd00475">
    <property type="entry name" value="Cis_IPPS"/>
    <property type="match status" value="1"/>
</dbReference>
<proteinExistence type="inferred from homology"/>
<comment type="similarity">
    <text evidence="2">Belongs to the UPP synthase family.</text>
</comment>
<dbReference type="InterPro" id="IPR001441">
    <property type="entry name" value="UPP_synth-like"/>
</dbReference>
<dbReference type="GO" id="GO:0005829">
    <property type="term" value="C:cytosol"/>
    <property type="evidence" value="ECO:0007669"/>
    <property type="project" value="TreeGrafter"/>
</dbReference>
<feature type="binding site" evidence="2">
    <location>
        <position position="34"/>
    </location>
    <ligand>
        <name>substrate</name>
    </ligand>
</feature>
<reference evidence="3" key="1">
    <citation type="journal article" date="2020" name="mSystems">
        <title>Genome- and Community-Level Interaction Insights into Carbon Utilization and Element Cycling Functions of Hydrothermarchaeota in Hydrothermal Sediment.</title>
        <authorList>
            <person name="Zhou Z."/>
            <person name="Liu Y."/>
            <person name="Xu W."/>
            <person name="Pan J."/>
            <person name="Luo Z.H."/>
            <person name="Li M."/>
        </authorList>
    </citation>
    <scope>NUCLEOTIDE SEQUENCE [LARGE SCALE GENOMIC DNA]</scope>
    <source>
        <strain evidence="3">HyVt-493</strain>
    </source>
</reference>
<comment type="subunit">
    <text evidence="2">Homodimer.</text>
</comment>
<dbReference type="GO" id="GO:0008360">
    <property type="term" value="P:regulation of cell shape"/>
    <property type="evidence" value="ECO:0007669"/>
    <property type="project" value="UniProtKB-KW"/>
</dbReference>
<accession>A0A7V2SYS8</accession>
<dbReference type="GO" id="GO:0000287">
    <property type="term" value="F:magnesium ion binding"/>
    <property type="evidence" value="ECO:0007669"/>
    <property type="project" value="UniProtKB-UniRule"/>
</dbReference>
<sequence>MSNTNETTTQIIPHHIAIVMDGNGRWAKEKCRPRLFGHKQGVEVVRDIIKMCNSIGVECLTLFAFSSENWKRPEEEVSGLMKLFMMALEREAKSLAKNGVILEFIGERSAFSAKLQKKIAQVEALTALGKGVRLVIAANYGGRWDIVQAAQKMQSQANKDNSATIDETSFNRFLATQHLPDPDLFIRTGGERRISNFLLWQLAYTELYFTDVLWPDFNKDELQLAIDDFSSRQRRFGRTGEQVQERNFNKV</sequence>
<protein>
    <recommendedName>
        <fullName evidence="2">Ditrans,polycis-undecaprenyl-diphosphate synthase ((2E,6E)-farnesyl-diphosphate specific)</fullName>
        <ecNumber evidence="2">2.5.1.31</ecNumber>
    </recommendedName>
    <alternativeName>
        <fullName evidence="2">Ditrans,polycis-undecaprenylcistransferase</fullName>
    </alternativeName>
    <alternativeName>
        <fullName evidence="2">Undecaprenyl diphosphate synthase</fullName>
        <shortName evidence="2">UDS</shortName>
    </alternativeName>
    <alternativeName>
        <fullName evidence="2">Undecaprenyl pyrophosphate synthase</fullName>
        <shortName evidence="2">UPP synthase</shortName>
    </alternativeName>
</protein>
<dbReference type="NCBIfam" id="NF011405">
    <property type="entry name" value="PRK14830.1"/>
    <property type="match status" value="1"/>
</dbReference>
<name>A0A7V2SYS8_LEUMU</name>
<feature type="binding site" evidence="2">
    <location>
        <begin position="66"/>
        <end position="68"/>
    </location>
    <ligand>
        <name>substrate</name>
    </ligand>
</feature>
<keyword evidence="2" id="KW-0961">Cell wall biogenesis/degradation</keyword>
<keyword evidence="2" id="KW-0133">Cell shape</keyword>
<feature type="binding site" evidence="2">
    <location>
        <position position="187"/>
    </location>
    <ligand>
        <name>substrate</name>
    </ligand>
</feature>
<dbReference type="InterPro" id="IPR036424">
    <property type="entry name" value="UPP_synth-like_sf"/>
</dbReference>